<feature type="region of interest" description="Disordered" evidence="1">
    <location>
        <begin position="121"/>
        <end position="148"/>
    </location>
</feature>
<proteinExistence type="predicted"/>
<protein>
    <submittedName>
        <fullName evidence="2">Uncharacterized protein</fullName>
    </submittedName>
</protein>
<dbReference type="AlphaFoldDB" id="A0A0J6YHV3"/>
<accession>A0A0J6YHV3</accession>
<gene>
    <name evidence="2" type="ORF">CIRG_06158</name>
</gene>
<name>A0A0J6YHV3_COCIT</name>
<evidence type="ECO:0000313" key="2">
    <source>
        <dbReference type="EMBL" id="KMP06478.1"/>
    </source>
</evidence>
<dbReference type="EMBL" id="DS028096">
    <property type="protein sequence ID" value="KMP06478.1"/>
    <property type="molecule type" value="Genomic_DNA"/>
</dbReference>
<evidence type="ECO:0000313" key="3">
    <source>
        <dbReference type="Proteomes" id="UP000054565"/>
    </source>
</evidence>
<sequence>METNPDRAGVAAGIVKRPRLHHSARGVSTLPPTALTQAVKACAICGIRVASQTIDVPSCGLFLELLAGIENPVADIFSGPVVRGGVEKNLNQHNLWSSQNAFTDLASPPLASALPPRVGPANEALAGSEPQRRTHLECSVGPPDSRPRPEKVFASCLTCNRAMPKYNLVSTSMYGLKGLEGMGECLDRRSLFAY</sequence>
<evidence type="ECO:0000256" key="1">
    <source>
        <dbReference type="SAM" id="MobiDB-lite"/>
    </source>
</evidence>
<dbReference type="Proteomes" id="UP000054565">
    <property type="component" value="Unassembled WGS sequence"/>
</dbReference>
<reference evidence="3" key="1">
    <citation type="journal article" date="2010" name="Genome Res.">
        <title>Population genomic sequencing of Coccidioides fungi reveals recent hybridization and transposon control.</title>
        <authorList>
            <person name="Neafsey D.E."/>
            <person name="Barker B.M."/>
            <person name="Sharpton T.J."/>
            <person name="Stajich J.E."/>
            <person name="Park D.J."/>
            <person name="Whiston E."/>
            <person name="Hung C.-Y."/>
            <person name="McMahan C."/>
            <person name="White J."/>
            <person name="Sykes S."/>
            <person name="Heiman D."/>
            <person name="Young S."/>
            <person name="Zeng Q."/>
            <person name="Abouelleil A."/>
            <person name="Aftuck L."/>
            <person name="Bessette D."/>
            <person name="Brown A."/>
            <person name="FitzGerald M."/>
            <person name="Lui A."/>
            <person name="Macdonald J.P."/>
            <person name="Priest M."/>
            <person name="Orbach M.J."/>
            <person name="Galgiani J.N."/>
            <person name="Kirkland T.N."/>
            <person name="Cole G.T."/>
            <person name="Birren B.W."/>
            <person name="Henn M.R."/>
            <person name="Taylor J.W."/>
            <person name="Rounsley S.D."/>
        </authorList>
    </citation>
    <scope>NUCLEOTIDE SEQUENCE [LARGE SCALE GENOMIC DNA]</scope>
    <source>
        <strain evidence="3">RMSCC 2394</strain>
    </source>
</reference>
<organism evidence="2 3">
    <name type="scientific">Coccidioides immitis RMSCC 2394</name>
    <dbReference type="NCBI Taxonomy" id="404692"/>
    <lineage>
        <taxon>Eukaryota</taxon>
        <taxon>Fungi</taxon>
        <taxon>Dikarya</taxon>
        <taxon>Ascomycota</taxon>
        <taxon>Pezizomycotina</taxon>
        <taxon>Eurotiomycetes</taxon>
        <taxon>Eurotiomycetidae</taxon>
        <taxon>Onygenales</taxon>
        <taxon>Onygenaceae</taxon>
        <taxon>Coccidioides</taxon>
    </lineage>
</organism>